<accession>A0A9P6H468</accession>
<dbReference type="OrthoDB" id="2803068at2759"/>
<evidence type="ECO:0008006" key="3">
    <source>
        <dbReference type="Google" id="ProtNLM"/>
    </source>
</evidence>
<evidence type="ECO:0000313" key="2">
    <source>
        <dbReference type="Proteomes" id="UP000736335"/>
    </source>
</evidence>
<keyword evidence="2" id="KW-1185">Reference proteome</keyword>
<sequence length="632" mass="69503">MVDEVYFSFPVMLAAPPGSDKPYQPLIGAEYDHQTSERAYVSALEEAALEAIRVSPELSDTTEMILYQSYEPLPHTGGSLVDMTNAYSFINENYLTAKAKLLPSRQRLDRVKPENLIAVLVIKHPVLSALPLATMHEVNESDVQIRREEIAVAARKRDSPSAGASLTQRIVTQKQIRADAVYNYRPAHLAPPPITIYHPVFAKFLQLMAEPRNPTHEELNLAHDFVCLASAYHKDEATRISELSLTMKAAVHSGILGPTTLSYKSRQLIPDGVVISGATPDGFKTIAAILEVKAEIGEGGSDPIAQAECAYVAVYSTEEALHIRASCCCPAFIIGMPGPYIIVGGAVFADTIITQTLTDYISIIPRPNQNNRSPLDDAAYRVANLFRALKECIGDLDTYYSRLVQTMSFPRAPQSGTGASICPPVSAGAVRTLESSSLVGPHFTRYHDSGGKEVVLTYRARLQPHFLAKAVFVAEAKSESRTEQVVVKFAYTYNDEAHELLASAGHAPKLRHCKFEPSVGMWVIVMDYVEGSGVKDGGVLEQTVHIESLRAALKKLHSRELAFGDLRPPNVLIVGEKVVLIDFDWCGEADQARYPSDIILQEGVWHREVQRGGLITQAHDEYHFQKLTSKAL</sequence>
<protein>
    <recommendedName>
        <fullName evidence="3">Protein kinase domain-containing protein</fullName>
    </recommendedName>
</protein>
<dbReference type="EMBL" id="WIUZ02000030">
    <property type="protein sequence ID" value="KAF9777626.1"/>
    <property type="molecule type" value="Genomic_DNA"/>
</dbReference>
<organism evidence="1 2">
    <name type="scientific">Thelephora terrestris</name>
    <dbReference type="NCBI Taxonomy" id="56493"/>
    <lineage>
        <taxon>Eukaryota</taxon>
        <taxon>Fungi</taxon>
        <taxon>Dikarya</taxon>
        <taxon>Basidiomycota</taxon>
        <taxon>Agaricomycotina</taxon>
        <taxon>Agaricomycetes</taxon>
        <taxon>Thelephorales</taxon>
        <taxon>Thelephoraceae</taxon>
        <taxon>Thelephora</taxon>
    </lineage>
</organism>
<dbReference type="InterPro" id="IPR011009">
    <property type="entry name" value="Kinase-like_dom_sf"/>
</dbReference>
<proteinExistence type="predicted"/>
<gene>
    <name evidence="1" type="ORF">BJ322DRAFT_1114857</name>
</gene>
<name>A0A9P6H468_9AGAM</name>
<reference evidence="1" key="2">
    <citation type="submission" date="2020-11" db="EMBL/GenBank/DDBJ databases">
        <authorList>
            <consortium name="DOE Joint Genome Institute"/>
            <person name="Kuo A."/>
            <person name="Miyauchi S."/>
            <person name="Kiss E."/>
            <person name="Drula E."/>
            <person name="Kohler A."/>
            <person name="Sanchez-Garcia M."/>
            <person name="Andreopoulos B."/>
            <person name="Barry K.W."/>
            <person name="Bonito G."/>
            <person name="Buee M."/>
            <person name="Carver A."/>
            <person name="Chen C."/>
            <person name="Cichocki N."/>
            <person name="Clum A."/>
            <person name="Culley D."/>
            <person name="Crous P.W."/>
            <person name="Fauchery L."/>
            <person name="Girlanda M."/>
            <person name="Hayes R."/>
            <person name="Keri Z."/>
            <person name="Labutti K."/>
            <person name="Lipzen A."/>
            <person name="Lombard V."/>
            <person name="Magnuson J."/>
            <person name="Maillard F."/>
            <person name="Morin E."/>
            <person name="Murat C."/>
            <person name="Nolan M."/>
            <person name="Ohm R."/>
            <person name="Pangilinan J."/>
            <person name="Pereira M."/>
            <person name="Perotto S."/>
            <person name="Peter M."/>
            <person name="Riley R."/>
            <person name="Sitrit Y."/>
            <person name="Stielow B."/>
            <person name="Szollosi G."/>
            <person name="Zifcakova L."/>
            <person name="Stursova M."/>
            <person name="Spatafora J.W."/>
            <person name="Tedersoo L."/>
            <person name="Vaario L.-M."/>
            <person name="Yamada A."/>
            <person name="Yan M."/>
            <person name="Wang P."/>
            <person name="Xu J."/>
            <person name="Bruns T."/>
            <person name="Baldrian P."/>
            <person name="Vilgalys R."/>
            <person name="Henrissat B."/>
            <person name="Grigoriev I.V."/>
            <person name="Hibbett D."/>
            <person name="Nagy L.G."/>
            <person name="Martin F.M."/>
        </authorList>
    </citation>
    <scope>NUCLEOTIDE SEQUENCE</scope>
    <source>
        <strain evidence="1">UH-Tt-Lm1</strain>
    </source>
</reference>
<dbReference type="Proteomes" id="UP000736335">
    <property type="component" value="Unassembled WGS sequence"/>
</dbReference>
<comment type="caution">
    <text evidence="1">The sequence shown here is derived from an EMBL/GenBank/DDBJ whole genome shotgun (WGS) entry which is preliminary data.</text>
</comment>
<dbReference type="Gene3D" id="1.10.510.10">
    <property type="entry name" value="Transferase(Phosphotransferase) domain 1"/>
    <property type="match status" value="1"/>
</dbReference>
<reference evidence="1" key="1">
    <citation type="journal article" date="2020" name="Nat. Commun.">
        <title>Large-scale genome sequencing of mycorrhizal fungi provides insights into the early evolution of symbiotic traits.</title>
        <authorList>
            <person name="Miyauchi S."/>
            <person name="Kiss E."/>
            <person name="Kuo A."/>
            <person name="Drula E."/>
            <person name="Kohler A."/>
            <person name="Sanchez-Garcia M."/>
            <person name="Morin E."/>
            <person name="Andreopoulos B."/>
            <person name="Barry K.W."/>
            <person name="Bonito G."/>
            <person name="Buee M."/>
            <person name="Carver A."/>
            <person name="Chen C."/>
            <person name="Cichocki N."/>
            <person name="Clum A."/>
            <person name="Culley D."/>
            <person name="Crous P.W."/>
            <person name="Fauchery L."/>
            <person name="Girlanda M."/>
            <person name="Hayes R.D."/>
            <person name="Keri Z."/>
            <person name="LaButti K."/>
            <person name="Lipzen A."/>
            <person name="Lombard V."/>
            <person name="Magnuson J."/>
            <person name="Maillard F."/>
            <person name="Murat C."/>
            <person name="Nolan M."/>
            <person name="Ohm R.A."/>
            <person name="Pangilinan J."/>
            <person name="Pereira M.F."/>
            <person name="Perotto S."/>
            <person name="Peter M."/>
            <person name="Pfister S."/>
            <person name="Riley R."/>
            <person name="Sitrit Y."/>
            <person name="Stielow J.B."/>
            <person name="Szollosi G."/>
            <person name="Zifcakova L."/>
            <person name="Stursova M."/>
            <person name="Spatafora J.W."/>
            <person name="Tedersoo L."/>
            <person name="Vaario L.M."/>
            <person name="Yamada A."/>
            <person name="Yan M."/>
            <person name="Wang P."/>
            <person name="Xu J."/>
            <person name="Bruns T."/>
            <person name="Baldrian P."/>
            <person name="Vilgalys R."/>
            <person name="Dunand C."/>
            <person name="Henrissat B."/>
            <person name="Grigoriev I.V."/>
            <person name="Hibbett D."/>
            <person name="Nagy L.G."/>
            <person name="Martin F.M."/>
        </authorList>
    </citation>
    <scope>NUCLEOTIDE SEQUENCE</scope>
    <source>
        <strain evidence="1">UH-Tt-Lm1</strain>
    </source>
</reference>
<dbReference type="SUPFAM" id="SSF56112">
    <property type="entry name" value="Protein kinase-like (PK-like)"/>
    <property type="match status" value="1"/>
</dbReference>
<dbReference type="AlphaFoldDB" id="A0A9P6H468"/>
<evidence type="ECO:0000313" key="1">
    <source>
        <dbReference type="EMBL" id="KAF9777626.1"/>
    </source>
</evidence>